<dbReference type="Pfam" id="PF20469">
    <property type="entry name" value="OLD-like_TOPRIM"/>
    <property type="match status" value="1"/>
</dbReference>
<evidence type="ECO:0000259" key="1">
    <source>
        <dbReference type="Pfam" id="PF13175"/>
    </source>
</evidence>
<dbReference type="SUPFAM" id="SSF52540">
    <property type="entry name" value="P-loop containing nucleoside triphosphate hydrolases"/>
    <property type="match status" value="1"/>
</dbReference>
<reference evidence="3" key="2">
    <citation type="submission" date="2021-08" db="EMBL/GenBank/DDBJ databases">
        <authorList>
            <person name="Tani A."/>
            <person name="Ola A."/>
            <person name="Ogura Y."/>
            <person name="Katsura K."/>
            <person name="Hayashi T."/>
        </authorList>
    </citation>
    <scope>NUCLEOTIDE SEQUENCE</scope>
    <source>
        <strain evidence="3">DSM 23674</strain>
    </source>
</reference>
<feature type="domain" description="Endonuclease GajA/Old nuclease/RecF-like AAA" evidence="1">
    <location>
        <begin position="1"/>
        <end position="411"/>
    </location>
</feature>
<dbReference type="InterPro" id="IPR034139">
    <property type="entry name" value="TOPRIM_OLD"/>
</dbReference>
<dbReference type="Gene3D" id="3.40.50.300">
    <property type="entry name" value="P-loop containing nucleotide triphosphate hydrolases"/>
    <property type="match status" value="1"/>
</dbReference>
<sequence length="676" mass="74074">MQLQRARIKNFRSLRDIDVHFGAHTALIGGNGAGKSSILKAIEKFYSTSKICDADDFFGRNQVQPIEIELTFHQLSEQEALDFEDRVRDGKLVVTRIFDGSASSGRYHGVVPQVPEFVGIRSHTTATAKRAAYNNLRESNPLYAALPNAGSAAAVDQALVNWENDHPDHLVLLLDDGQFFGFQNNSRGKLQRHTSFVFIPAVREASADAADGKTSVIGKLLELLVRSQILKRPDVQAFKKQMSEAYQALVSADNMPELAALAETLTTDLRGLYRDAEVSLNWRDSGEMPIPLPMADVFLKDDGFGAPVDRQGHGLQRAFIFTLLQHLARTAVPEAGVVETEAGTADDPPTAAAIVAQAPTLILAIEEPELYQHPTKQRHFAEVLRGLSSGTLPGVQGHTQVIFGSHSPMFISMGRADEIRITRRAPCSDSEFKQCNLLTLDLGNIASKLEKAWGKEEGTFSGQALMPRLHILGAELAEGFFARGVILVEGRSDRAALTAVARMLGVNFEAAGIAILSAEGKANLDRPFVIFRELGIPTFIIWDCDQHLPVGKRSPTIDLALSKLANQDNEIASAPISDNIGTCYGHFGKCLEHKLMEDLTPDVHGECLAAACEPFGIHPNKDTQKIPEVVYQMLFRAKEQGRESNMLKNIVRTMWQFFNNEELPDLPQAPATVAAA</sequence>
<feature type="domain" description="OLD protein-like TOPRIM" evidence="2">
    <location>
        <begin position="480"/>
        <end position="545"/>
    </location>
</feature>
<dbReference type="Pfam" id="PF13175">
    <property type="entry name" value="AAA_15"/>
    <property type="match status" value="1"/>
</dbReference>
<dbReference type="EMBL" id="BPRA01000020">
    <property type="protein sequence ID" value="GJE57286.1"/>
    <property type="molecule type" value="Genomic_DNA"/>
</dbReference>
<dbReference type="PANTHER" id="PTHR43581">
    <property type="entry name" value="ATP/GTP PHOSPHATASE"/>
    <property type="match status" value="1"/>
</dbReference>
<keyword evidence="4" id="KW-1185">Reference proteome</keyword>
<protein>
    <submittedName>
        <fullName evidence="3">DNA replication and repair protein RecF</fullName>
    </submittedName>
</protein>
<proteinExistence type="predicted"/>
<evidence type="ECO:0000313" key="4">
    <source>
        <dbReference type="Proteomes" id="UP001055101"/>
    </source>
</evidence>
<dbReference type="PANTHER" id="PTHR43581:SF4">
    <property type="entry name" value="ATP_GTP PHOSPHATASE"/>
    <property type="match status" value="1"/>
</dbReference>
<evidence type="ECO:0000259" key="2">
    <source>
        <dbReference type="Pfam" id="PF20469"/>
    </source>
</evidence>
<dbReference type="Proteomes" id="UP001055101">
    <property type="component" value="Unassembled WGS sequence"/>
</dbReference>
<comment type="caution">
    <text evidence="3">The sequence shown here is derived from an EMBL/GenBank/DDBJ whole genome shotgun (WGS) entry which is preliminary data.</text>
</comment>
<dbReference type="CDD" id="cd00267">
    <property type="entry name" value="ABC_ATPase"/>
    <property type="match status" value="1"/>
</dbReference>
<accession>A0ABQ4TPR0</accession>
<name>A0ABQ4TPR0_9HYPH</name>
<dbReference type="InterPro" id="IPR041685">
    <property type="entry name" value="AAA_GajA/Old/RecF-like"/>
</dbReference>
<dbReference type="InterPro" id="IPR051396">
    <property type="entry name" value="Bact_Antivir_Def_Nuclease"/>
</dbReference>
<dbReference type="RefSeq" id="WP_238232633.1">
    <property type="nucleotide sequence ID" value="NZ_BPRA01000020.1"/>
</dbReference>
<gene>
    <name evidence="3" type="primary">recF_2</name>
    <name evidence="3" type="ORF">EKPJFOCH_3800</name>
</gene>
<organism evidence="3 4">
    <name type="scientific">Methylobacterium thuringiense</name>
    <dbReference type="NCBI Taxonomy" id="1003091"/>
    <lineage>
        <taxon>Bacteria</taxon>
        <taxon>Pseudomonadati</taxon>
        <taxon>Pseudomonadota</taxon>
        <taxon>Alphaproteobacteria</taxon>
        <taxon>Hyphomicrobiales</taxon>
        <taxon>Methylobacteriaceae</taxon>
        <taxon>Methylobacterium</taxon>
    </lineage>
</organism>
<dbReference type="CDD" id="cd01026">
    <property type="entry name" value="TOPRIM_OLD"/>
    <property type="match status" value="1"/>
</dbReference>
<reference evidence="3" key="1">
    <citation type="journal article" date="2021" name="Front. Microbiol.">
        <title>Comprehensive Comparative Genomics and Phenotyping of Methylobacterium Species.</title>
        <authorList>
            <person name="Alessa O."/>
            <person name="Ogura Y."/>
            <person name="Fujitani Y."/>
            <person name="Takami H."/>
            <person name="Hayashi T."/>
            <person name="Sahin N."/>
            <person name="Tani A."/>
        </authorList>
    </citation>
    <scope>NUCLEOTIDE SEQUENCE</scope>
    <source>
        <strain evidence="3">DSM 23674</strain>
    </source>
</reference>
<evidence type="ECO:0000313" key="3">
    <source>
        <dbReference type="EMBL" id="GJE57286.1"/>
    </source>
</evidence>
<dbReference type="InterPro" id="IPR027417">
    <property type="entry name" value="P-loop_NTPase"/>
</dbReference>